<reference evidence="1 2" key="1">
    <citation type="journal article" date="2008" name="Biol. Direct">
        <title>Complete genome sequence of the extremely acidophilic methanotroph isolate V4, Methylacidiphilum infernorum, a representative of the bacterial phylum Verrucomicrobia.</title>
        <authorList>
            <person name="Hou S."/>
            <person name="Makarova K.S."/>
            <person name="Saw J.H."/>
            <person name="Senin P."/>
            <person name="Ly B.V."/>
            <person name="Zhou Z."/>
            <person name="Ren Y."/>
            <person name="Wang J."/>
            <person name="Galperin M.Y."/>
            <person name="Omelchenko M.V."/>
            <person name="Wolf Y.I."/>
            <person name="Yutin N."/>
            <person name="Koonin E.V."/>
            <person name="Stott M.B."/>
            <person name="Mountain B.W."/>
            <person name="Crowe M.A."/>
            <person name="Smirnova A.V."/>
            <person name="Dunfield P.F."/>
            <person name="Feng L."/>
            <person name="Wang L."/>
            <person name="Alam M."/>
        </authorList>
    </citation>
    <scope>NUCLEOTIDE SEQUENCE [LARGE SCALE GENOMIC DNA]</scope>
    <source>
        <strain evidence="2">Isolate V4</strain>
    </source>
</reference>
<evidence type="ECO:0000313" key="2">
    <source>
        <dbReference type="Proteomes" id="UP000009149"/>
    </source>
</evidence>
<proteinExistence type="predicted"/>
<dbReference type="EMBL" id="CP000975">
    <property type="protein sequence ID" value="ACD84216.1"/>
    <property type="molecule type" value="Genomic_DNA"/>
</dbReference>
<dbReference type="Proteomes" id="UP000009149">
    <property type="component" value="Chromosome"/>
</dbReference>
<dbReference type="STRING" id="481448.Minf_2162"/>
<dbReference type="HOGENOM" id="CLU_3100703_0_0_0"/>
<dbReference type="AlphaFoldDB" id="B3DZN1"/>
<name>B3DZN1_METI4</name>
<gene>
    <name evidence="1" type="ordered locus">Minf_2162</name>
</gene>
<evidence type="ECO:0000313" key="1">
    <source>
        <dbReference type="EMBL" id="ACD84216.1"/>
    </source>
</evidence>
<organism evidence="1 2">
    <name type="scientific">Methylacidiphilum infernorum (isolate V4)</name>
    <name type="common">Methylokorus infernorum (strain V4)</name>
    <dbReference type="NCBI Taxonomy" id="481448"/>
    <lineage>
        <taxon>Bacteria</taxon>
        <taxon>Pseudomonadati</taxon>
        <taxon>Verrucomicrobiota</taxon>
        <taxon>Methylacidiphilae</taxon>
        <taxon>Methylacidiphilales</taxon>
        <taxon>Methylacidiphilaceae</taxon>
        <taxon>Methylacidiphilum (ex Ratnadevi et al. 2023)</taxon>
    </lineage>
</organism>
<accession>B3DZN1</accession>
<sequence>MDGFSLYFLLFSSPLYKNGGGKKLPQKTVAGLKKSSSFSLFETIAFNRLKR</sequence>
<protein>
    <submittedName>
        <fullName evidence="1">Uncharacterized protein</fullName>
    </submittedName>
</protein>
<dbReference type="KEGG" id="min:Minf_2162"/>